<organism evidence="2 3">
    <name type="scientific">Pseudoalteromonas luteoviolacea S4054</name>
    <dbReference type="NCBI Taxonomy" id="1129367"/>
    <lineage>
        <taxon>Bacteria</taxon>
        <taxon>Pseudomonadati</taxon>
        <taxon>Pseudomonadota</taxon>
        <taxon>Gammaproteobacteria</taxon>
        <taxon>Alteromonadales</taxon>
        <taxon>Pseudoalteromonadaceae</taxon>
        <taxon>Pseudoalteromonas</taxon>
    </lineage>
</organism>
<dbReference type="PROSITE" id="PS51398">
    <property type="entry name" value="PAW"/>
    <property type="match status" value="1"/>
</dbReference>
<dbReference type="InterPro" id="IPR006588">
    <property type="entry name" value="Peptide_N_glycanase_PAW_dom"/>
</dbReference>
<feature type="domain" description="PAW" evidence="1">
    <location>
        <begin position="1"/>
        <end position="32"/>
    </location>
</feature>
<dbReference type="Proteomes" id="UP000033434">
    <property type="component" value="Unassembled WGS sequence"/>
</dbReference>
<dbReference type="AlphaFoldDB" id="A0A0F6A508"/>
<evidence type="ECO:0000259" key="1">
    <source>
        <dbReference type="PROSITE" id="PS51398"/>
    </source>
</evidence>
<evidence type="ECO:0000313" key="3">
    <source>
        <dbReference type="Proteomes" id="UP000033434"/>
    </source>
</evidence>
<proteinExistence type="predicted"/>
<accession>A0A0F6A508</accession>
<dbReference type="GO" id="GO:0006516">
    <property type="term" value="P:glycoprotein catabolic process"/>
    <property type="evidence" value="ECO:0007669"/>
    <property type="project" value="InterPro"/>
</dbReference>
<dbReference type="GO" id="GO:0005737">
    <property type="term" value="C:cytoplasm"/>
    <property type="evidence" value="ECO:0007669"/>
    <property type="project" value="InterPro"/>
</dbReference>
<evidence type="ECO:0000313" key="2">
    <source>
        <dbReference type="EMBL" id="KKE81173.1"/>
    </source>
</evidence>
<comment type="caution">
    <text evidence="2">The sequence shown here is derived from an EMBL/GenBank/DDBJ whole genome shotgun (WGS) entry which is preliminary data.</text>
</comment>
<reference evidence="2 3" key="1">
    <citation type="journal article" date="2015" name="BMC Genomics">
        <title>Genome mining reveals unlocked bioactive potential of marine Gram-negative bacteria.</title>
        <authorList>
            <person name="Machado H."/>
            <person name="Sonnenschein E.C."/>
            <person name="Melchiorsen J."/>
            <person name="Gram L."/>
        </authorList>
    </citation>
    <scope>NUCLEOTIDE SEQUENCE [LARGE SCALE GENOMIC DNA]</scope>
    <source>
        <strain evidence="2 3">S4054</strain>
    </source>
</reference>
<protein>
    <recommendedName>
        <fullName evidence="1">PAW domain-containing protein</fullName>
    </recommendedName>
</protein>
<dbReference type="PATRIC" id="fig|1129367.4.peg.5000"/>
<gene>
    <name evidence="2" type="ORF">N479_23435</name>
</gene>
<dbReference type="EMBL" id="AUXW01000193">
    <property type="protein sequence ID" value="KKE81173.1"/>
    <property type="molecule type" value="Genomic_DNA"/>
</dbReference>
<name>A0A0F6A508_9GAMM</name>
<sequence>MQWKFDNKNNMDSVTEVKIKTKWKINNKKNKD</sequence>